<dbReference type="AlphaFoldDB" id="A0A7Z1A3E9"/>
<reference evidence="1 2" key="1">
    <citation type="journal article" date="2016" name="Genome Biol. Evol.">
        <title>Comparative Genomic Analyses of the Moraxella catarrhalis Serosensitive and Seroresistant Lineages Demonstrate Their Independent Evolution.</title>
        <authorList>
            <person name="Earl J.P."/>
            <person name="de Vries S.P."/>
            <person name="Ahmed A."/>
            <person name="Powell E."/>
            <person name="Schultz M.P."/>
            <person name="Hermans P.W."/>
            <person name="Hill D.J."/>
            <person name="Zhou Z."/>
            <person name="Constantinidou C.I."/>
            <person name="Hu F.Z."/>
            <person name="Bootsma H.J."/>
            <person name="Ehrlich G.D."/>
        </authorList>
    </citation>
    <scope>NUCLEOTIDE SEQUENCE [LARGE SCALE GENOMIC DNA]</scope>
    <source>
        <strain evidence="1 2">Z7574</strain>
    </source>
</reference>
<protein>
    <submittedName>
        <fullName evidence="1">Uncharacterized protein</fullName>
    </submittedName>
</protein>
<dbReference type="EMBL" id="LXHE01000020">
    <property type="protein sequence ID" value="OAU99501.1"/>
    <property type="molecule type" value="Genomic_DNA"/>
</dbReference>
<sequence length="38" mass="4262">MRDDAIGKQFFGDEVVFCHGKAVTVWDGMAKQGRISNF</sequence>
<organism evidence="1 2">
    <name type="scientific">Moraxella catarrhalis</name>
    <name type="common">Branhamella catarrhalis</name>
    <dbReference type="NCBI Taxonomy" id="480"/>
    <lineage>
        <taxon>Bacteria</taxon>
        <taxon>Pseudomonadati</taxon>
        <taxon>Pseudomonadota</taxon>
        <taxon>Gammaproteobacteria</taxon>
        <taxon>Moraxellales</taxon>
        <taxon>Moraxellaceae</taxon>
        <taxon>Moraxella</taxon>
    </lineage>
</organism>
<proteinExistence type="predicted"/>
<dbReference type="Proteomes" id="UP000078446">
    <property type="component" value="Unassembled WGS sequence"/>
</dbReference>
<gene>
    <name evidence="1" type="ORF">AO382_1881</name>
</gene>
<name>A0A7Z1A3E9_MORCA</name>
<comment type="caution">
    <text evidence="1">The sequence shown here is derived from an EMBL/GenBank/DDBJ whole genome shotgun (WGS) entry which is preliminary data.</text>
</comment>
<evidence type="ECO:0000313" key="2">
    <source>
        <dbReference type="Proteomes" id="UP000078446"/>
    </source>
</evidence>
<accession>A0A7Z1A3E9</accession>
<evidence type="ECO:0000313" key="1">
    <source>
        <dbReference type="EMBL" id="OAU99501.1"/>
    </source>
</evidence>